<reference evidence="3 4" key="1">
    <citation type="submission" date="2019-06" db="EMBL/GenBank/DDBJ databases">
        <title>Whole genome sequence for Cellvibrionaceae sp. R142.</title>
        <authorList>
            <person name="Wang G."/>
        </authorList>
    </citation>
    <scope>NUCLEOTIDE SEQUENCE [LARGE SCALE GENOMIC DNA]</scope>
    <source>
        <strain evidence="3 4">R142</strain>
    </source>
</reference>
<dbReference type="SMART" id="SM00554">
    <property type="entry name" value="FAS1"/>
    <property type="match status" value="1"/>
</dbReference>
<dbReference type="Proteomes" id="UP000319732">
    <property type="component" value="Unassembled WGS sequence"/>
</dbReference>
<dbReference type="InterPro" id="IPR000782">
    <property type="entry name" value="FAS1_domain"/>
</dbReference>
<feature type="chain" id="PRO_5021740937" description="FAS1 domain-containing protein" evidence="1">
    <location>
        <begin position="34"/>
        <end position="195"/>
    </location>
</feature>
<dbReference type="EMBL" id="VHSG01000002">
    <property type="protein sequence ID" value="TQV86273.1"/>
    <property type="molecule type" value="Genomic_DNA"/>
</dbReference>
<feature type="signal peptide" evidence="1">
    <location>
        <begin position="1"/>
        <end position="33"/>
    </location>
</feature>
<dbReference type="Gene3D" id="2.30.180.10">
    <property type="entry name" value="FAS1 domain"/>
    <property type="match status" value="1"/>
</dbReference>
<name>A0A545UA36_9GAMM</name>
<proteinExistence type="predicted"/>
<dbReference type="AlphaFoldDB" id="A0A545UA36"/>
<dbReference type="RefSeq" id="WP_142902426.1">
    <property type="nucleotide sequence ID" value="NZ_ML660087.1"/>
</dbReference>
<accession>A0A545UA36</accession>
<dbReference type="InterPro" id="IPR036378">
    <property type="entry name" value="FAS1_dom_sf"/>
</dbReference>
<organism evidence="3 4">
    <name type="scientific">Exilibacterium tricleocarpae</name>
    <dbReference type="NCBI Taxonomy" id="2591008"/>
    <lineage>
        <taxon>Bacteria</taxon>
        <taxon>Pseudomonadati</taxon>
        <taxon>Pseudomonadota</taxon>
        <taxon>Gammaproteobacteria</taxon>
        <taxon>Cellvibrionales</taxon>
        <taxon>Cellvibrionaceae</taxon>
        <taxon>Exilibacterium</taxon>
    </lineage>
</organism>
<dbReference type="PANTHER" id="PTHR10900">
    <property type="entry name" value="PERIOSTIN-RELATED"/>
    <property type="match status" value="1"/>
</dbReference>
<keyword evidence="1" id="KW-0732">Signal</keyword>
<protein>
    <recommendedName>
        <fullName evidence="2">FAS1 domain-containing protein</fullName>
    </recommendedName>
</protein>
<evidence type="ECO:0000259" key="2">
    <source>
        <dbReference type="PROSITE" id="PS50213"/>
    </source>
</evidence>
<evidence type="ECO:0000313" key="3">
    <source>
        <dbReference type="EMBL" id="TQV86273.1"/>
    </source>
</evidence>
<feature type="domain" description="FAS1" evidence="2">
    <location>
        <begin position="36"/>
        <end position="184"/>
    </location>
</feature>
<keyword evidence="4" id="KW-1185">Reference proteome</keyword>
<dbReference type="OrthoDB" id="9800666at2"/>
<dbReference type="PANTHER" id="PTHR10900:SF77">
    <property type="entry name" value="FI19380P1"/>
    <property type="match status" value="1"/>
</dbReference>
<evidence type="ECO:0000256" key="1">
    <source>
        <dbReference type="SAM" id="SignalP"/>
    </source>
</evidence>
<gene>
    <name evidence="3" type="ORF">FKG94_01605</name>
</gene>
<dbReference type="SUPFAM" id="SSF82153">
    <property type="entry name" value="FAS1 domain"/>
    <property type="match status" value="1"/>
</dbReference>
<dbReference type="Pfam" id="PF02469">
    <property type="entry name" value="Fasciclin"/>
    <property type="match status" value="1"/>
</dbReference>
<dbReference type="PROSITE" id="PS50213">
    <property type="entry name" value="FAS1"/>
    <property type="match status" value="1"/>
</dbReference>
<dbReference type="InterPro" id="IPR050904">
    <property type="entry name" value="Adhesion/Biosynth-related"/>
</dbReference>
<evidence type="ECO:0000313" key="4">
    <source>
        <dbReference type="Proteomes" id="UP000319732"/>
    </source>
</evidence>
<comment type="caution">
    <text evidence="3">The sequence shown here is derived from an EMBL/GenBank/DDBJ whole genome shotgun (WGS) entry which is preliminary data.</text>
</comment>
<sequence>MKSLYRVLAARQRVLAGAVTVLLMLMMSTSAHAWRYYTKLSDVLDSNGFGTLKFALDTTNLTSVLDENRVTLFAPTDDVFEATAAALGCSDALDLATRLINLQVGDTDALTAILTYHATLYTVRGKSRLLRAGSLHTVNGGSIQTGVNQGGLFVQGDANATASQITVDGISGYRWVVYPINQILLPIAPPADLCS</sequence>